<accession>A0A382FYV6</accession>
<evidence type="ECO:0000313" key="1">
    <source>
        <dbReference type="EMBL" id="SVB68266.1"/>
    </source>
</evidence>
<organism evidence="1">
    <name type="scientific">marine metagenome</name>
    <dbReference type="NCBI Taxonomy" id="408172"/>
    <lineage>
        <taxon>unclassified sequences</taxon>
        <taxon>metagenomes</taxon>
        <taxon>ecological metagenomes</taxon>
    </lineage>
</organism>
<gene>
    <name evidence="1" type="ORF">METZ01_LOCUS221120</name>
</gene>
<name>A0A382FYV6_9ZZZZ</name>
<reference evidence="1" key="1">
    <citation type="submission" date="2018-05" db="EMBL/GenBank/DDBJ databases">
        <authorList>
            <person name="Lanie J.A."/>
            <person name="Ng W.-L."/>
            <person name="Kazmierczak K.M."/>
            <person name="Andrzejewski T.M."/>
            <person name="Davidsen T.M."/>
            <person name="Wayne K.J."/>
            <person name="Tettelin H."/>
            <person name="Glass J.I."/>
            <person name="Rusch D."/>
            <person name="Podicherti R."/>
            <person name="Tsui H.-C.T."/>
            <person name="Winkler M.E."/>
        </authorList>
    </citation>
    <scope>NUCLEOTIDE SEQUENCE</scope>
</reference>
<dbReference type="AlphaFoldDB" id="A0A382FYV6"/>
<sequence>MSPIIRFQIVDKNKGSMLAITFFSHLCLHITVITLNSYHFSVGIDVFDYGATFVINGGPVKKSVTERIRST</sequence>
<protein>
    <submittedName>
        <fullName evidence="1">Uncharacterized protein</fullName>
    </submittedName>
</protein>
<dbReference type="EMBL" id="UINC01052673">
    <property type="protein sequence ID" value="SVB68266.1"/>
    <property type="molecule type" value="Genomic_DNA"/>
</dbReference>
<proteinExistence type="predicted"/>